<comment type="caution">
    <text evidence="5">The sequence shown here is derived from an EMBL/GenBank/DDBJ whole genome shotgun (WGS) entry which is preliminary data.</text>
</comment>
<protein>
    <submittedName>
        <fullName evidence="5">Sugar O-acyltransferase (Sialic acid O-acetyltransferase NeuD family)</fullName>
    </submittedName>
</protein>
<dbReference type="InterPro" id="IPR041561">
    <property type="entry name" value="PglD_N"/>
</dbReference>
<dbReference type="InterPro" id="IPR018357">
    <property type="entry name" value="Hexapep_transf_CS"/>
</dbReference>
<dbReference type="GO" id="GO:0016740">
    <property type="term" value="F:transferase activity"/>
    <property type="evidence" value="ECO:0007669"/>
    <property type="project" value="UniProtKB-KW"/>
</dbReference>
<proteinExistence type="predicted"/>
<sequence length="229" mass="24113">MSELMLLGMGGLAREVLAAVRTSGQYDVLGILDDDPELLGTTIEGTVVMGALADAPAFTKAFFSVCLPSGRDREGLVGRLSLLGVHEDRYATVVDPDVRVPRDSRIGPGSIVMRNATISPQARIGRHVLLKPHVNVGCCAQVGDFATLHPRVSVGEGTRIGRAAHLGMNAGIGDGLVVGDYSYVGMRSAVTHNVPEHETWAGVPARAEAASNENPDYGPLRGRHGDATL</sequence>
<organism evidence="5 6">
    <name type="scientific">Pseudarthrobacter niigatensis</name>
    <dbReference type="NCBI Taxonomy" id="369935"/>
    <lineage>
        <taxon>Bacteria</taxon>
        <taxon>Bacillati</taxon>
        <taxon>Actinomycetota</taxon>
        <taxon>Actinomycetes</taxon>
        <taxon>Micrococcales</taxon>
        <taxon>Micrococcaceae</taxon>
        <taxon>Pseudarthrobacter</taxon>
    </lineage>
</organism>
<name>A0AAJ1WGV7_9MICC</name>
<accession>A0AAJ1WGV7</accession>
<dbReference type="SUPFAM" id="SSF51161">
    <property type="entry name" value="Trimeric LpxA-like enzymes"/>
    <property type="match status" value="1"/>
</dbReference>
<dbReference type="Gene3D" id="3.40.50.720">
    <property type="entry name" value="NAD(P)-binding Rossmann-like Domain"/>
    <property type="match status" value="1"/>
</dbReference>
<dbReference type="AlphaFoldDB" id="A0AAJ1WGV7"/>
<evidence type="ECO:0000313" key="5">
    <source>
        <dbReference type="EMBL" id="MDQ0145903.1"/>
    </source>
</evidence>
<keyword evidence="2" id="KW-0677">Repeat</keyword>
<evidence type="ECO:0000313" key="6">
    <source>
        <dbReference type="Proteomes" id="UP001239267"/>
    </source>
</evidence>
<keyword evidence="1" id="KW-0808">Transferase</keyword>
<gene>
    <name evidence="5" type="ORF">J2T23_001796</name>
</gene>
<evidence type="ECO:0000256" key="1">
    <source>
        <dbReference type="ARBA" id="ARBA00022679"/>
    </source>
</evidence>
<dbReference type="CDD" id="cd03360">
    <property type="entry name" value="LbH_AT_putative"/>
    <property type="match status" value="1"/>
</dbReference>
<evidence type="ECO:0000259" key="4">
    <source>
        <dbReference type="Pfam" id="PF17836"/>
    </source>
</evidence>
<dbReference type="RefSeq" id="WP_307359099.1">
    <property type="nucleotide sequence ID" value="NZ_JAUSTB010000005.1"/>
</dbReference>
<dbReference type="Gene3D" id="2.160.10.10">
    <property type="entry name" value="Hexapeptide repeat proteins"/>
    <property type="match status" value="2"/>
</dbReference>
<dbReference type="EMBL" id="JAUSTB010000005">
    <property type="protein sequence ID" value="MDQ0145903.1"/>
    <property type="molecule type" value="Genomic_DNA"/>
</dbReference>
<feature type="region of interest" description="Disordered" evidence="3">
    <location>
        <begin position="208"/>
        <end position="229"/>
    </location>
</feature>
<evidence type="ECO:0000256" key="2">
    <source>
        <dbReference type="ARBA" id="ARBA00022737"/>
    </source>
</evidence>
<dbReference type="Proteomes" id="UP001239267">
    <property type="component" value="Unassembled WGS sequence"/>
</dbReference>
<feature type="domain" description="PglD N-terminal" evidence="4">
    <location>
        <begin position="4"/>
        <end position="50"/>
    </location>
</feature>
<dbReference type="Pfam" id="PF17836">
    <property type="entry name" value="PglD_N"/>
    <property type="match status" value="1"/>
</dbReference>
<evidence type="ECO:0000256" key="3">
    <source>
        <dbReference type="SAM" id="MobiDB-lite"/>
    </source>
</evidence>
<dbReference type="PANTHER" id="PTHR43300">
    <property type="entry name" value="ACETYLTRANSFERASE"/>
    <property type="match status" value="1"/>
</dbReference>
<dbReference type="InterPro" id="IPR050179">
    <property type="entry name" value="Trans_hexapeptide_repeat"/>
</dbReference>
<dbReference type="InterPro" id="IPR020019">
    <property type="entry name" value="AcTrfase_PglD-like"/>
</dbReference>
<reference evidence="5 6" key="1">
    <citation type="submission" date="2023-07" db="EMBL/GenBank/DDBJ databases">
        <title>Sorghum-associated microbial communities from plants grown in Nebraska, USA.</title>
        <authorList>
            <person name="Schachtman D."/>
        </authorList>
    </citation>
    <scope>NUCLEOTIDE SEQUENCE [LARGE SCALE GENOMIC DNA]</scope>
    <source>
        <strain evidence="5 6">DS1001</strain>
    </source>
</reference>
<dbReference type="InterPro" id="IPR011004">
    <property type="entry name" value="Trimer_LpxA-like_sf"/>
</dbReference>
<keyword evidence="6" id="KW-1185">Reference proteome</keyword>
<dbReference type="PROSITE" id="PS00101">
    <property type="entry name" value="HEXAPEP_TRANSFERASES"/>
    <property type="match status" value="1"/>
</dbReference>